<dbReference type="EMBL" id="KT340069">
    <property type="protein sequence ID" value="ANW61257.1"/>
    <property type="molecule type" value="Genomic_DNA"/>
</dbReference>
<dbReference type="EMBL" id="KT340065">
    <property type="protein sequence ID" value="ANW61117.1"/>
    <property type="molecule type" value="Genomic_DNA"/>
</dbReference>
<accession>A0A1B1W7G2</accession>
<dbReference type="Proteomes" id="UP000097804">
    <property type="component" value="Segment"/>
</dbReference>
<dbReference type="EMBL" id="KT340056">
    <property type="protein sequence ID" value="ANW60803.1"/>
    <property type="molecule type" value="Genomic_DNA"/>
</dbReference>
<evidence type="ECO:0000313" key="9">
    <source>
        <dbReference type="EMBL" id="ANW61082.1"/>
    </source>
</evidence>
<evidence type="ECO:0000313" key="4">
    <source>
        <dbReference type="EMBL" id="ANW60907.1"/>
    </source>
</evidence>
<evidence type="ECO:0000313" key="15">
    <source>
        <dbReference type="Proteomes" id="UP000097804"/>
    </source>
</evidence>
<dbReference type="EMBL" id="KT340066">
    <property type="protein sequence ID" value="ANW61152.1"/>
    <property type="molecule type" value="Genomic_DNA"/>
</dbReference>
<dbReference type="Proteomes" id="UP000111611">
    <property type="component" value="Genome"/>
</dbReference>
<dbReference type="Proteomes" id="UP000146925">
    <property type="component" value="Genome"/>
</dbReference>
<dbReference type="Proteomes" id="UP000106501">
    <property type="component" value="Segment"/>
</dbReference>
<proteinExistence type="predicted"/>
<evidence type="ECO:0000313" key="7">
    <source>
        <dbReference type="EMBL" id="ANW61012.1"/>
    </source>
</evidence>
<dbReference type="EMBL" id="KT340060">
    <property type="protein sequence ID" value="ANW60942.1"/>
    <property type="molecule type" value="Genomic_DNA"/>
</dbReference>
<evidence type="ECO:0000313" key="17">
    <source>
        <dbReference type="Proteomes" id="UP000147346"/>
    </source>
</evidence>
<evidence type="ECO:0000313" key="13">
    <source>
        <dbReference type="EMBL" id="ANW61222.1"/>
    </source>
</evidence>
<evidence type="ECO:0000313" key="5">
    <source>
        <dbReference type="EMBL" id="ANW60942.1"/>
    </source>
</evidence>
<dbReference type="Proteomes" id="UP000108850">
    <property type="component" value="Segment"/>
</dbReference>
<evidence type="ECO:0000313" key="14">
    <source>
        <dbReference type="EMBL" id="ANW61257.1"/>
    </source>
</evidence>
<dbReference type="Proteomes" id="UP000128375">
    <property type="component" value="Segment"/>
</dbReference>
<dbReference type="Proteomes" id="UP000154570">
    <property type="component" value="Segment"/>
</dbReference>
<evidence type="ECO:0000313" key="1">
    <source>
        <dbReference type="EMBL" id="ANW60803.1"/>
    </source>
</evidence>
<dbReference type="EMBL" id="KT340068">
    <property type="protein sequence ID" value="ANW61222.1"/>
    <property type="molecule type" value="Genomic_DNA"/>
</dbReference>
<evidence type="ECO:0000313" key="12">
    <source>
        <dbReference type="EMBL" id="ANW61187.1"/>
    </source>
</evidence>
<sequence>MLQRRGVSYHIVVPGVLVTYLEDFSITNMIKEKLPRFITHILEGITGDTKRGYSSMQFLGASFGALKYSLTLASPTLSPGSELSAVVAQDLSDFLQLTLRRQLRAEGRTLLNVVVLNTLQVVEQQDLFLL</sequence>
<reference evidence="15 16" key="1">
    <citation type="submission" date="2015-07" db="EMBL/GenBank/DDBJ databases">
        <title>Molecular typing and Whole Genome Next Generation Sequencing of Human Adenovirus 8 strains recovered from four 2012 Outbreaks of Keratoconjunctivitis in New York State.</title>
        <authorList>
            <person name="Lamson D.M."/>
            <person name="Shudt M.D."/>
            <person name="StGeorge K."/>
            <person name="Kajon A.E."/>
        </authorList>
    </citation>
    <scope>NUCLEOTIDE SEQUENCE [LARGE SCALE GENOMIC DNA]</scope>
    <source>
        <strain evidence="1">NYS12_4716</strain>
        <strain evidence="2">NYS12_4717</strain>
        <strain evidence="3">NYS12_4718</strain>
        <strain evidence="4">NYS12_4719</strain>
        <strain evidence="5">NYS12_4720</strain>
        <strain evidence="6">NYS12_4721</strain>
        <strain evidence="7">NYS12_5493</strain>
        <strain evidence="8">NYS12_5670</strain>
        <strain evidence="9">NYS12_5671</strain>
        <strain evidence="10">NYS12_5673</strain>
        <strain evidence="11">NYS12_5676</strain>
        <strain evidence="12">NYS12_5678</strain>
        <strain evidence="13">NYS12_5792</strain>
        <strain evidence="14">NYS12_6095</strain>
    </source>
</reference>
<dbReference type="EMBL" id="KT340061">
    <property type="protein sequence ID" value="ANW60977.1"/>
    <property type="molecule type" value="Genomic_DNA"/>
</dbReference>
<dbReference type="EMBL" id="KT340059">
    <property type="protein sequence ID" value="ANW60907.1"/>
    <property type="molecule type" value="Genomic_DNA"/>
</dbReference>
<organism evidence="3 17">
    <name type="scientific">Human adenovirus D serotype 8</name>
    <name type="common">HAdV-8</name>
    <name type="synonym">Human adenovirus 8</name>
    <dbReference type="NCBI Taxonomy" id="31545"/>
    <lineage>
        <taxon>Viruses</taxon>
        <taxon>Varidnaviria</taxon>
        <taxon>Bamfordvirae</taxon>
        <taxon>Preplasmiviricota</taxon>
        <taxon>Polisuviricotina</taxon>
        <taxon>Pharingeaviricetes</taxon>
        <taxon>Rowavirales</taxon>
        <taxon>Adenoviridae</taxon>
        <taxon>Mastadenovirus</taxon>
        <taxon>Mastadenovirus dominans</taxon>
        <taxon>Human mastadenovirus D</taxon>
    </lineage>
</organism>
<dbReference type="Proteomes" id="UP000116185">
    <property type="component" value="Segment"/>
</dbReference>
<name>A0A1B1W7G2_ADE08</name>
<dbReference type="Proteomes" id="UP000111097">
    <property type="component" value="Segment"/>
</dbReference>
<dbReference type="EMBL" id="KT340057">
    <property type="protein sequence ID" value="ANW60838.1"/>
    <property type="molecule type" value="Genomic_DNA"/>
</dbReference>
<organismHost>
    <name type="scientific">Homo sapiens</name>
    <name type="common">Human</name>
    <dbReference type="NCBI Taxonomy" id="9606"/>
</organismHost>
<dbReference type="EMBL" id="KT340058">
    <property type="protein sequence ID" value="ANW60872.1"/>
    <property type="molecule type" value="Genomic_DNA"/>
</dbReference>
<dbReference type="EMBL" id="KT340067">
    <property type="protein sequence ID" value="ANW61187.1"/>
    <property type="molecule type" value="Genomic_DNA"/>
</dbReference>
<gene>
    <name evidence="3" type="primary">E4</name>
</gene>
<evidence type="ECO:0000313" key="8">
    <source>
        <dbReference type="EMBL" id="ANW61047.1"/>
    </source>
</evidence>
<evidence type="ECO:0000313" key="11">
    <source>
        <dbReference type="EMBL" id="ANW61152.1"/>
    </source>
</evidence>
<dbReference type="EMBL" id="KT340064">
    <property type="protein sequence ID" value="ANW61082.1"/>
    <property type="molecule type" value="Genomic_DNA"/>
</dbReference>
<dbReference type="EMBL" id="KT340063">
    <property type="protein sequence ID" value="ANW61047.1"/>
    <property type="molecule type" value="Genomic_DNA"/>
</dbReference>
<evidence type="ECO:0000313" key="2">
    <source>
        <dbReference type="EMBL" id="ANW60838.1"/>
    </source>
</evidence>
<evidence type="ECO:0000313" key="10">
    <source>
        <dbReference type="EMBL" id="ANW61117.1"/>
    </source>
</evidence>
<dbReference type="Proteomes" id="UP000107236">
    <property type="component" value="Segment"/>
</dbReference>
<evidence type="ECO:0000313" key="6">
    <source>
        <dbReference type="EMBL" id="ANW60977.1"/>
    </source>
</evidence>
<dbReference type="Proteomes" id="UP000147346">
    <property type="component" value="Segment"/>
</dbReference>
<dbReference type="Proteomes" id="UP000154646">
    <property type="component" value="Segment"/>
</dbReference>
<protein>
    <submittedName>
        <fullName evidence="3">14.5 kDa protein</fullName>
    </submittedName>
</protein>
<dbReference type="Proteomes" id="UP000137783">
    <property type="component" value="Genome"/>
</dbReference>
<dbReference type="Proteomes" id="UP000106216">
    <property type="component" value="Segment"/>
</dbReference>
<dbReference type="EMBL" id="KT340062">
    <property type="protein sequence ID" value="ANW61012.1"/>
    <property type="molecule type" value="Genomic_DNA"/>
</dbReference>
<evidence type="ECO:0000313" key="3">
    <source>
        <dbReference type="EMBL" id="ANW60872.1"/>
    </source>
</evidence>
<evidence type="ECO:0000313" key="16">
    <source>
        <dbReference type="Proteomes" id="UP000106216"/>
    </source>
</evidence>